<proteinExistence type="predicted"/>
<dbReference type="Proteomes" id="UP000499080">
    <property type="component" value="Unassembled WGS sequence"/>
</dbReference>
<gene>
    <name evidence="1" type="ORF">AVEN_236666_1</name>
</gene>
<dbReference type="EMBL" id="BGPR01005753">
    <property type="protein sequence ID" value="GBN13052.1"/>
    <property type="molecule type" value="Genomic_DNA"/>
</dbReference>
<sequence length="137" mass="15700">MVLFCRSEGDDGFKFFAPICWVEFFDCELRSEFYLEGGWRELGNYIDFKGYASNYKTVAKKIESFFISYGEDEYFPTIFKDGLAQEYLSNLHEEKWNNSISGGGNSSIFSGEIHSKDNEGLKHFVTENLADDSSDAI</sequence>
<dbReference type="AlphaFoldDB" id="A0A4Y2LEK3"/>
<dbReference type="OrthoDB" id="10409794at2759"/>
<evidence type="ECO:0000313" key="2">
    <source>
        <dbReference type="Proteomes" id="UP000499080"/>
    </source>
</evidence>
<comment type="caution">
    <text evidence="1">The sequence shown here is derived from an EMBL/GenBank/DDBJ whole genome shotgun (WGS) entry which is preliminary data.</text>
</comment>
<name>A0A4Y2LEK3_ARAVE</name>
<keyword evidence="2" id="KW-1185">Reference proteome</keyword>
<evidence type="ECO:0000313" key="1">
    <source>
        <dbReference type="EMBL" id="GBN13052.1"/>
    </source>
</evidence>
<accession>A0A4Y2LEK3</accession>
<protein>
    <submittedName>
        <fullName evidence="1">Uncharacterized protein</fullName>
    </submittedName>
</protein>
<organism evidence="1 2">
    <name type="scientific">Araneus ventricosus</name>
    <name type="common">Orbweaver spider</name>
    <name type="synonym">Epeira ventricosa</name>
    <dbReference type="NCBI Taxonomy" id="182803"/>
    <lineage>
        <taxon>Eukaryota</taxon>
        <taxon>Metazoa</taxon>
        <taxon>Ecdysozoa</taxon>
        <taxon>Arthropoda</taxon>
        <taxon>Chelicerata</taxon>
        <taxon>Arachnida</taxon>
        <taxon>Araneae</taxon>
        <taxon>Araneomorphae</taxon>
        <taxon>Entelegynae</taxon>
        <taxon>Araneoidea</taxon>
        <taxon>Araneidae</taxon>
        <taxon>Araneus</taxon>
    </lineage>
</organism>
<reference evidence="1 2" key="1">
    <citation type="journal article" date="2019" name="Sci. Rep.">
        <title>Orb-weaving spider Araneus ventricosus genome elucidates the spidroin gene catalogue.</title>
        <authorList>
            <person name="Kono N."/>
            <person name="Nakamura H."/>
            <person name="Ohtoshi R."/>
            <person name="Moran D.A.P."/>
            <person name="Shinohara A."/>
            <person name="Yoshida Y."/>
            <person name="Fujiwara M."/>
            <person name="Mori M."/>
            <person name="Tomita M."/>
            <person name="Arakawa K."/>
        </authorList>
    </citation>
    <scope>NUCLEOTIDE SEQUENCE [LARGE SCALE GENOMIC DNA]</scope>
</reference>